<reference evidence="2 3" key="1">
    <citation type="submission" date="2023-08" db="EMBL/GenBank/DDBJ databases">
        <title>A Necator americanus chromosomal reference genome.</title>
        <authorList>
            <person name="Ilik V."/>
            <person name="Petrzelkova K.J."/>
            <person name="Pardy F."/>
            <person name="Fuh T."/>
            <person name="Niatou-Singa F.S."/>
            <person name="Gouil Q."/>
            <person name="Baker L."/>
            <person name="Ritchie M.E."/>
            <person name="Jex A.R."/>
            <person name="Gazzola D."/>
            <person name="Li H."/>
            <person name="Toshio Fujiwara R."/>
            <person name="Zhan B."/>
            <person name="Aroian R.V."/>
            <person name="Pafco B."/>
            <person name="Schwarz E.M."/>
        </authorList>
    </citation>
    <scope>NUCLEOTIDE SEQUENCE [LARGE SCALE GENOMIC DNA]</scope>
    <source>
        <strain evidence="2 3">Aroian</strain>
        <tissue evidence="2">Whole animal</tissue>
    </source>
</reference>
<organism evidence="2 3">
    <name type="scientific">Necator americanus</name>
    <name type="common">Human hookworm</name>
    <dbReference type="NCBI Taxonomy" id="51031"/>
    <lineage>
        <taxon>Eukaryota</taxon>
        <taxon>Metazoa</taxon>
        <taxon>Ecdysozoa</taxon>
        <taxon>Nematoda</taxon>
        <taxon>Chromadorea</taxon>
        <taxon>Rhabditida</taxon>
        <taxon>Rhabditina</taxon>
        <taxon>Rhabditomorpha</taxon>
        <taxon>Strongyloidea</taxon>
        <taxon>Ancylostomatidae</taxon>
        <taxon>Bunostominae</taxon>
        <taxon>Necator</taxon>
    </lineage>
</organism>
<accession>A0ABR1EKN2</accession>
<feature type="compositionally biased region" description="Basic and acidic residues" evidence="1">
    <location>
        <begin position="20"/>
        <end position="31"/>
    </location>
</feature>
<feature type="region of interest" description="Disordered" evidence="1">
    <location>
        <begin position="19"/>
        <end position="52"/>
    </location>
</feature>
<gene>
    <name evidence="2" type="primary">Necator_chrX.g23978</name>
    <name evidence="2" type="ORF">RB195_023813</name>
</gene>
<evidence type="ECO:0000256" key="1">
    <source>
        <dbReference type="SAM" id="MobiDB-lite"/>
    </source>
</evidence>
<keyword evidence="3" id="KW-1185">Reference proteome</keyword>
<proteinExistence type="predicted"/>
<sequence length="90" mass="10352">MQRIVRPIQYYKSVHSRRFTPHDEGIGRENGKLPQYHRASPSLEGKGSKVGRMGSACFERQQQKSTMHDHKGRSCTINENRLLINLLCIS</sequence>
<name>A0ABR1EKN2_NECAM</name>
<dbReference type="Proteomes" id="UP001303046">
    <property type="component" value="Unassembled WGS sequence"/>
</dbReference>
<comment type="caution">
    <text evidence="2">The sequence shown here is derived from an EMBL/GenBank/DDBJ whole genome shotgun (WGS) entry which is preliminary data.</text>
</comment>
<dbReference type="EMBL" id="JAVFWL010000006">
    <property type="protein sequence ID" value="KAK6763242.1"/>
    <property type="molecule type" value="Genomic_DNA"/>
</dbReference>
<evidence type="ECO:0000313" key="2">
    <source>
        <dbReference type="EMBL" id="KAK6763242.1"/>
    </source>
</evidence>
<evidence type="ECO:0000313" key="3">
    <source>
        <dbReference type="Proteomes" id="UP001303046"/>
    </source>
</evidence>
<protein>
    <submittedName>
        <fullName evidence="2">Uncharacterized protein</fullName>
    </submittedName>
</protein>